<gene>
    <name evidence="2" type="ORF">NCTC9185_01658</name>
</gene>
<evidence type="ECO:0000313" key="3">
    <source>
        <dbReference type="Proteomes" id="UP000339249"/>
    </source>
</evidence>
<reference evidence="2 3" key="1">
    <citation type="submission" date="2019-04" db="EMBL/GenBank/DDBJ databases">
        <authorList>
            <consortium name="Pathogen Informatics"/>
        </authorList>
    </citation>
    <scope>NUCLEOTIDE SEQUENCE [LARGE SCALE GENOMIC DNA]</scope>
    <source>
        <strain evidence="2 3">NCTC9185</strain>
    </source>
</reference>
<dbReference type="GO" id="GO:0016491">
    <property type="term" value="F:oxidoreductase activity"/>
    <property type="evidence" value="ECO:0007669"/>
    <property type="project" value="InterPro"/>
</dbReference>
<dbReference type="AlphaFoldDB" id="A0A4U9CY66"/>
<name>A0A4U9CY66_RAOTE</name>
<dbReference type="GO" id="GO:0043546">
    <property type="term" value="F:molybdopterin cofactor binding"/>
    <property type="evidence" value="ECO:0007669"/>
    <property type="project" value="InterPro"/>
</dbReference>
<dbReference type="Gene3D" id="2.40.40.20">
    <property type="match status" value="1"/>
</dbReference>
<evidence type="ECO:0000259" key="1">
    <source>
        <dbReference type="Pfam" id="PF01568"/>
    </source>
</evidence>
<dbReference type="SUPFAM" id="SSF50692">
    <property type="entry name" value="ADC-like"/>
    <property type="match status" value="1"/>
</dbReference>
<accession>A0A4U9CY66</accession>
<feature type="domain" description="Molybdopterin dinucleotide-binding" evidence="1">
    <location>
        <begin position="6"/>
        <end position="52"/>
    </location>
</feature>
<dbReference type="EMBL" id="CABDVU010000001">
    <property type="protein sequence ID" value="VTN09756.1"/>
    <property type="molecule type" value="Genomic_DNA"/>
</dbReference>
<proteinExistence type="predicted"/>
<dbReference type="InterPro" id="IPR009010">
    <property type="entry name" value="Asp_de-COase-like_dom_sf"/>
</dbReference>
<organism evidence="2 3">
    <name type="scientific">Raoultella terrigena</name>
    <name type="common">Klebsiella terrigena</name>
    <dbReference type="NCBI Taxonomy" id="577"/>
    <lineage>
        <taxon>Bacteria</taxon>
        <taxon>Pseudomonadati</taxon>
        <taxon>Pseudomonadota</taxon>
        <taxon>Gammaproteobacteria</taxon>
        <taxon>Enterobacterales</taxon>
        <taxon>Enterobacteriaceae</taxon>
        <taxon>Klebsiella/Raoultella group</taxon>
        <taxon>Raoultella</taxon>
    </lineage>
</organism>
<protein>
    <submittedName>
        <fullName evidence="2">Molydopterin dinucleotide binding domain</fullName>
    </submittedName>
</protein>
<dbReference type="Pfam" id="PF01568">
    <property type="entry name" value="Molydop_binding"/>
    <property type="match status" value="1"/>
</dbReference>
<dbReference type="Proteomes" id="UP000339249">
    <property type="component" value="Unassembled WGS sequence"/>
</dbReference>
<evidence type="ECO:0000313" key="2">
    <source>
        <dbReference type="EMBL" id="VTN09756.1"/>
    </source>
</evidence>
<sequence>MQHIAEPVVEVAPADARRWQLREGELARIWSRNGVMVAKVLISDGAAPRLAVCADALE</sequence>
<dbReference type="InterPro" id="IPR006657">
    <property type="entry name" value="MoPterin_dinucl-bd_dom"/>
</dbReference>